<accession>A8S779</accession>
<dbReference type="Proteomes" id="UP000005945">
    <property type="component" value="Unassembled WGS sequence"/>
</dbReference>
<dbReference type="EMBL" id="ABED02000016">
    <property type="protein sequence ID" value="EDP22858.1"/>
    <property type="molecule type" value="Genomic_DNA"/>
</dbReference>
<dbReference type="AlphaFoldDB" id="A8S779"/>
<comment type="caution">
    <text evidence="1">The sequence shown here is derived from an EMBL/GenBank/DDBJ whole genome shotgun (WGS) entry which is preliminary data.</text>
</comment>
<evidence type="ECO:0000313" key="1">
    <source>
        <dbReference type="EMBL" id="EDP22858.1"/>
    </source>
</evidence>
<feature type="non-terminal residue" evidence="1">
    <location>
        <position position="1"/>
    </location>
</feature>
<protein>
    <submittedName>
        <fullName evidence="1">Uncharacterized protein</fullName>
    </submittedName>
</protein>
<evidence type="ECO:0000313" key="2">
    <source>
        <dbReference type="Proteomes" id="UP000005945"/>
    </source>
</evidence>
<name>A8S779_9FIRM</name>
<organism evidence="1 2">
    <name type="scientific">Faecalibacterium prausnitzii M21/2</name>
    <dbReference type="NCBI Taxonomy" id="411485"/>
    <lineage>
        <taxon>Bacteria</taxon>
        <taxon>Bacillati</taxon>
        <taxon>Bacillota</taxon>
        <taxon>Clostridia</taxon>
        <taxon>Eubacteriales</taxon>
        <taxon>Oscillospiraceae</taxon>
        <taxon>Faecalibacterium</taxon>
    </lineage>
</organism>
<gene>
    <name evidence="1" type="ORF">FAEPRAM212_00432</name>
</gene>
<reference evidence="1 2" key="1">
    <citation type="submission" date="2007-09" db="EMBL/GenBank/DDBJ databases">
        <title>Draft genome sequence of Faecalibacterium prausnitzii M21/2.</title>
        <authorList>
            <person name="Sudarsanam P."/>
            <person name="Ley R."/>
            <person name="Guruge J."/>
            <person name="Turnbaugh P.J."/>
            <person name="Mahowald M."/>
            <person name="Liep D."/>
            <person name="Gordon J."/>
        </authorList>
    </citation>
    <scope>NUCLEOTIDE SEQUENCE [LARGE SCALE GENOMIC DNA]</scope>
    <source>
        <strain evidence="1 2">M21/2</strain>
    </source>
</reference>
<proteinExistence type="predicted"/>
<reference evidence="1 2" key="2">
    <citation type="submission" date="2007-09" db="EMBL/GenBank/DDBJ databases">
        <authorList>
            <person name="Fulton L."/>
            <person name="Clifton S."/>
            <person name="Fulton B."/>
            <person name="Xu J."/>
            <person name="Minx P."/>
            <person name="Pepin K.H."/>
            <person name="Johnson M."/>
            <person name="Thiruvilangam P."/>
            <person name="Bhonagiri V."/>
            <person name="Nash W.E."/>
            <person name="Mardis E.R."/>
            <person name="Wilson R.K."/>
        </authorList>
    </citation>
    <scope>NUCLEOTIDE SEQUENCE [LARGE SCALE GENOMIC DNA]</scope>
    <source>
        <strain evidence="1 2">M21/2</strain>
    </source>
</reference>
<dbReference type="HOGENOM" id="CLU_3281259_0_0_9"/>
<sequence length="40" mass="4422">SARPQRRAFAESGTTNAVCLYDPSREKGIQKSPQAFLNPE</sequence>